<gene>
    <name evidence="9" type="ORF">C1645_823059</name>
</gene>
<organism evidence="9 10">
    <name type="scientific">Glomus cerebriforme</name>
    <dbReference type="NCBI Taxonomy" id="658196"/>
    <lineage>
        <taxon>Eukaryota</taxon>
        <taxon>Fungi</taxon>
        <taxon>Fungi incertae sedis</taxon>
        <taxon>Mucoromycota</taxon>
        <taxon>Glomeromycotina</taxon>
        <taxon>Glomeromycetes</taxon>
        <taxon>Glomerales</taxon>
        <taxon>Glomeraceae</taxon>
        <taxon>Glomus</taxon>
    </lineage>
</organism>
<dbReference type="Pfam" id="PF00439">
    <property type="entry name" value="Bromodomain"/>
    <property type="match status" value="1"/>
</dbReference>
<dbReference type="GO" id="GO:0004402">
    <property type="term" value="F:histone acetyltransferase activity"/>
    <property type="evidence" value="ECO:0007669"/>
    <property type="project" value="InterPro"/>
</dbReference>
<evidence type="ECO:0000256" key="6">
    <source>
        <dbReference type="PROSITE-ProRule" id="PRU00035"/>
    </source>
</evidence>
<evidence type="ECO:0000256" key="5">
    <source>
        <dbReference type="ARBA" id="ARBA00023242"/>
    </source>
</evidence>
<keyword evidence="10" id="KW-1185">Reference proteome</keyword>
<keyword evidence="5" id="KW-0539">Nucleus</keyword>
<evidence type="ECO:0000313" key="9">
    <source>
        <dbReference type="EMBL" id="RIA90682.1"/>
    </source>
</evidence>
<dbReference type="EMBL" id="QKYT01000174">
    <property type="protein sequence ID" value="RIA90682.1"/>
    <property type="molecule type" value="Genomic_DNA"/>
</dbReference>
<dbReference type="PROSITE" id="PS50014">
    <property type="entry name" value="BROMODOMAIN_2"/>
    <property type="match status" value="1"/>
</dbReference>
<dbReference type="InterPro" id="IPR001487">
    <property type="entry name" value="Bromodomain"/>
</dbReference>
<feature type="region of interest" description="Disordered" evidence="7">
    <location>
        <begin position="51"/>
        <end position="73"/>
    </location>
</feature>
<proteinExistence type="predicted"/>
<dbReference type="Proteomes" id="UP000265703">
    <property type="component" value="Unassembled WGS sequence"/>
</dbReference>
<keyword evidence="3 6" id="KW-0103">Bromodomain</keyword>
<evidence type="ECO:0000256" key="7">
    <source>
        <dbReference type="SAM" id="MobiDB-lite"/>
    </source>
</evidence>
<protein>
    <recommendedName>
        <fullName evidence="8">Bromo domain-containing protein</fullName>
    </recommendedName>
</protein>
<dbReference type="OrthoDB" id="5752at2759"/>
<evidence type="ECO:0000259" key="8">
    <source>
        <dbReference type="PROSITE" id="PS50014"/>
    </source>
</evidence>
<comment type="subcellular location">
    <subcellularLocation>
        <location evidence="1">Nucleus</location>
    </subcellularLocation>
</comment>
<feature type="compositionally biased region" description="Basic and acidic residues" evidence="7">
    <location>
        <begin position="1128"/>
        <end position="1137"/>
    </location>
</feature>
<dbReference type="InterPro" id="IPR022591">
    <property type="entry name" value="TAF1_HAT_dom"/>
</dbReference>
<feature type="region of interest" description="Disordered" evidence="7">
    <location>
        <begin position="735"/>
        <end position="754"/>
    </location>
</feature>
<dbReference type="GO" id="GO:0016251">
    <property type="term" value="F:RNA polymerase II general transcription initiation factor activity"/>
    <property type="evidence" value="ECO:0007669"/>
    <property type="project" value="InterPro"/>
</dbReference>
<dbReference type="InterPro" id="IPR036427">
    <property type="entry name" value="Bromodomain-like_sf"/>
</dbReference>
<dbReference type="Pfam" id="PF15288">
    <property type="entry name" value="zf-CCHC_6"/>
    <property type="match status" value="1"/>
</dbReference>
<dbReference type="GO" id="GO:0051123">
    <property type="term" value="P:RNA polymerase II preinitiation complex assembly"/>
    <property type="evidence" value="ECO:0007669"/>
    <property type="project" value="TreeGrafter"/>
</dbReference>
<evidence type="ECO:0000256" key="4">
    <source>
        <dbReference type="ARBA" id="ARBA00023163"/>
    </source>
</evidence>
<name>A0A397SYF4_9GLOM</name>
<feature type="region of interest" description="Disordered" evidence="7">
    <location>
        <begin position="1128"/>
        <end position="1162"/>
    </location>
</feature>
<evidence type="ECO:0000256" key="1">
    <source>
        <dbReference type="ARBA" id="ARBA00004123"/>
    </source>
</evidence>
<dbReference type="SMART" id="SM00297">
    <property type="entry name" value="BROMO"/>
    <property type="match status" value="1"/>
</dbReference>
<dbReference type="SUPFAM" id="SSF47370">
    <property type="entry name" value="Bromodomain"/>
    <property type="match status" value="1"/>
</dbReference>
<feature type="compositionally biased region" description="Basic and acidic residues" evidence="7">
    <location>
        <begin position="740"/>
        <end position="754"/>
    </location>
</feature>
<dbReference type="InterPro" id="IPR040240">
    <property type="entry name" value="TAF1"/>
</dbReference>
<dbReference type="PANTHER" id="PTHR13900:SF0">
    <property type="entry name" value="TRANSCRIPTION INITIATION FACTOR TFIID SUBUNIT 1"/>
    <property type="match status" value="1"/>
</dbReference>
<evidence type="ECO:0000256" key="3">
    <source>
        <dbReference type="ARBA" id="ARBA00023117"/>
    </source>
</evidence>
<evidence type="ECO:0000256" key="2">
    <source>
        <dbReference type="ARBA" id="ARBA00023015"/>
    </source>
</evidence>
<dbReference type="GO" id="GO:0005669">
    <property type="term" value="C:transcription factor TFIID complex"/>
    <property type="evidence" value="ECO:0007669"/>
    <property type="project" value="InterPro"/>
</dbReference>
<sequence length="1271" mass="146030">MSYAGLFFGNFDEEGQLEGAGFDEEIRESLQKDVLNEIFSVRSLGIDDKEEEDAIKSEVSTQTPVQTPGESSIRPEEDAIDYSDFNELADESMFSEKYYQQGVNSVMNIKRSFSTLQSNSLESAGNVKQGGPQTGELYKTITSTTAVPLQDLSTVDNELQKVIRRNNEEVKSEINIKTLYPAFEKDKILKFSELFATKLTQRKLHQLNMHVEPQTEFEFAKDERQLFGSLKQFFISIDNKSEELEEPVPSSPMTQVSDGSMYESDFEAEAHHDKLFETEKLSWKVPEKNNAYYSIVMDTWEDKILWDTDDEDQTSLDMDYISEPEESNAIMAYRNAELESGEWINHILWDDYSGSIPFAKLTLDMNDPNLLFDYSALEPPKPTASDLPDIKGRKIVRYIPKKPFGFSYKPERRVYQRRLNFGRMYIQHSLPALRLHSQYFKTKFTKSDIRALHRPSIQFPLEQEIHFSKMKKIKKKKIRRREAMKKSKDLTLKDKSDYVLFEYSEEYPPILSNIGMGTLLLNFYRKKDPNDPFVPKLDIGDPVILDVIDESPFMNFGNVERGQVIPALYNNLIRAPLFRHDVNDTDFLIIRNIYKGRSKYYVRELKNLFVVGQTFPMQEVPSPPSRKAKTIANTRIQVAAFRYMKKNKYNLLIQDKLTKKFPDYSLQTLRGRLKEFAEMARKKGNFNNSPIWKLKPSVRLPTEDELRRMLTPEMVEESMMVGERHLQDAGYKSMWTEDDDKNKPAKKDEDDGVQDDNKLAIEESKLAIEQQLAPWITTRNFLNATQTNAMLKLHGEGDPTGRGEGFSFIRISMKDIFLKAGESAQDKLAEIENRPKSGHKYNVVEQWKRYNQEIYRIWNAQYTSLSKHLDSNTETVKHADDTGSYSNNQFMNDDDNQIDSDVDYQNMIDSAMPDREESSSPLAITPADYDDATSLDGSISSRANYDFGSHRNRALVINRLVRSPTGEPIWTKTHVTDPAVINAYINQRQIIEEQTTAAELLEPTNDEERNKRLKKRIQDQLAKLRRNQERRQQRKAAREAAKAASASDSTYGLSNKDKKTDTIRRCGNCGQTGHMKTNKKCPRYGMNAIGENPMSPTLAGPSDSTTSTTDAPIIKTERSRILIKSKSAVEKPPETTKIKITLQSSETSKRKRPAPDLDSATDRKRPFIDVTSLISNIIKTLWDTENAHHFHYPVTAEIAPDYNTIIKEPIALTQMQNKNSRGDYKTITEFMQDMKLMVNNCQIYNGNASGYTIIAKNLYTKAEELIREAGF</sequence>
<keyword evidence="2" id="KW-0805">Transcription regulation</keyword>
<feature type="compositionally biased region" description="Polar residues" evidence="7">
    <location>
        <begin position="58"/>
        <end position="70"/>
    </location>
</feature>
<dbReference type="PANTHER" id="PTHR13900">
    <property type="entry name" value="TRANSCRIPTION INITIATION FACTOR TFIID"/>
    <property type="match status" value="1"/>
</dbReference>
<feature type="compositionally biased region" description="Basic and acidic residues" evidence="7">
    <location>
        <begin position="1026"/>
        <end position="1041"/>
    </location>
</feature>
<dbReference type="Pfam" id="PF12157">
    <property type="entry name" value="DUF3591"/>
    <property type="match status" value="1"/>
</dbReference>
<feature type="domain" description="Bromo" evidence="8">
    <location>
        <begin position="1182"/>
        <end position="1252"/>
    </location>
</feature>
<evidence type="ECO:0000313" key="10">
    <source>
        <dbReference type="Proteomes" id="UP000265703"/>
    </source>
</evidence>
<dbReference type="CDD" id="cd04369">
    <property type="entry name" value="Bromodomain"/>
    <property type="match status" value="1"/>
</dbReference>
<dbReference type="GO" id="GO:0017025">
    <property type="term" value="F:TBP-class protein binding"/>
    <property type="evidence" value="ECO:0007669"/>
    <property type="project" value="InterPro"/>
</dbReference>
<reference evidence="9 10" key="1">
    <citation type="submission" date="2018-06" db="EMBL/GenBank/DDBJ databases">
        <title>Comparative genomics reveals the genomic features of Rhizophagus irregularis, R. cerebriforme, R. diaphanum and Gigaspora rosea, and their symbiotic lifestyle signature.</title>
        <authorList>
            <person name="Morin E."/>
            <person name="San Clemente H."/>
            <person name="Chen E.C.H."/>
            <person name="De La Providencia I."/>
            <person name="Hainaut M."/>
            <person name="Kuo A."/>
            <person name="Kohler A."/>
            <person name="Murat C."/>
            <person name="Tang N."/>
            <person name="Roy S."/>
            <person name="Loubradou J."/>
            <person name="Henrissat B."/>
            <person name="Grigoriev I.V."/>
            <person name="Corradi N."/>
            <person name="Roux C."/>
            <person name="Martin F.M."/>
        </authorList>
    </citation>
    <scope>NUCLEOTIDE SEQUENCE [LARGE SCALE GENOMIC DNA]</scope>
    <source>
        <strain evidence="9 10">DAOM 227022</strain>
    </source>
</reference>
<feature type="region of interest" description="Disordered" evidence="7">
    <location>
        <begin position="1023"/>
        <end position="1057"/>
    </location>
</feature>
<dbReference type="AlphaFoldDB" id="A0A397SYF4"/>
<dbReference type="PRINTS" id="PR00503">
    <property type="entry name" value="BROMODOMAIN"/>
</dbReference>
<comment type="caution">
    <text evidence="9">The sequence shown here is derived from an EMBL/GenBank/DDBJ whole genome shotgun (WGS) entry which is preliminary data.</text>
</comment>
<dbReference type="STRING" id="658196.A0A397SYF4"/>
<dbReference type="InterPro" id="IPR041670">
    <property type="entry name" value="Znf-CCHC_6"/>
</dbReference>
<dbReference type="Gene3D" id="1.20.920.10">
    <property type="entry name" value="Bromodomain-like"/>
    <property type="match status" value="1"/>
</dbReference>
<keyword evidence="4" id="KW-0804">Transcription</keyword>
<accession>A0A397SYF4</accession>